<reference evidence="1 2" key="1">
    <citation type="submission" date="2014-04" db="EMBL/GenBank/DDBJ databases">
        <title>Evolutionary Origins and Diversification of the Mycorrhizal Mutualists.</title>
        <authorList>
            <consortium name="DOE Joint Genome Institute"/>
            <consortium name="Mycorrhizal Genomics Consortium"/>
            <person name="Kohler A."/>
            <person name="Kuo A."/>
            <person name="Nagy L.G."/>
            <person name="Floudas D."/>
            <person name="Copeland A."/>
            <person name="Barry K.W."/>
            <person name="Cichocki N."/>
            <person name="Veneault-Fourrey C."/>
            <person name="LaButti K."/>
            <person name="Lindquist E.A."/>
            <person name="Lipzen A."/>
            <person name="Lundell T."/>
            <person name="Morin E."/>
            <person name="Murat C."/>
            <person name="Riley R."/>
            <person name="Ohm R."/>
            <person name="Sun H."/>
            <person name="Tunlid A."/>
            <person name="Henrissat B."/>
            <person name="Grigoriev I.V."/>
            <person name="Hibbett D.S."/>
            <person name="Martin F."/>
        </authorList>
    </citation>
    <scope>NUCLEOTIDE SEQUENCE [LARGE SCALE GENOMIC DNA]</scope>
    <source>
        <strain evidence="1 2">Koide BX008</strain>
    </source>
</reference>
<proteinExistence type="predicted"/>
<protein>
    <submittedName>
        <fullName evidence="1">Uncharacterized protein</fullName>
    </submittedName>
</protein>
<dbReference type="PANTHER" id="PTHR46579:SF1">
    <property type="entry name" value="F5_8 TYPE C DOMAIN-CONTAINING PROTEIN"/>
    <property type="match status" value="1"/>
</dbReference>
<dbReference type="HOGENOM" id="CLU_007337_0_1_1"/>
<gene>
    <name evidence="1" type="ORF">M378DRAFT_92912</name>
</gene>
<organism evidence="1 2">
    <name type="scientific">Amanita muscaria (strain Koide BX008)</name>
    <dbReference type="NCBI Taxonomy" id="946122"/>
    <lineage>
        <taxon>Eukaryota</taxon>
        <taxon>Fungi</taxon>
        <taxon>Dikarya</taxon>
        <taxon>Basidiomycota</taxon>
        <taxon>Agaricomycotina</taxon>
        <taxon>Agaricomycetes</taxon>
        <taxon>Agaricomycetidae</taxon>
        <taxon>Agaricales</taxon>
        <taxon>Pluteineae</taxon>
        <taxon>Amanitaceae</taxon>
        <taxon>Amanita</taxon>
    </lineage>
</organism>
<name>A0A0C2WDW4_AMAMK</name>
<dbReference type="STRING" id="946122.A0A0C2WDW4"/>
<sequence length="716" mass="82025">MPSQEPLPEPSLDKLAIPMAMVQAIKDAELEDDIKDAEMLKNLRDPTPQSDPIDDTTEFSIDMFMSMIGGSQRMYDEARNALSRRKPPVQIHSYHTVQKIIEKITGVTQIRTDMCPNSCLAYTGPFSHLTECPTCQTPRYERVKNNEKKPLKQFYTIPLGSQLQALWRTPEGADRMRYKSRITAEFLRLYNASDGDSSSYMPKFEDIFHGSEYITAVLNDKIKDDDTLVMFSWDGAQLYRDKQSDCFFAIWVVLNLSPDIRYKKKYILPACFIPGPKKPDNPESFLLPGFRHLSALQKHGLRVWEGRQHRFMITRPFFAFGTADTVALPMLSGLVGHKGGLGCRIYCGMPGRHRPRQPTYYPAALKPFDFAVVGSDHGDVDLITLALNGPDQIKYDRNLRILMQSRSNARYNEIRLATGIVRPSICLGFQKNVMFAVPKCFPIDLMHLISLNVPQHILSIWRNTTEVTFPYGNQKPDFFVLDDDIVWQTHGEQVAAMRCYLPTSIDRPPRNPAKKINSGYKASEYLMYFWSLGPALFRLVLPEHLWTHYCKLVSAIRLIHQRRITLQQLATAHKMLIQWVIEFEQKYYGRHVDRLHLVRPCIHMLIHLGQETVRCGPLNLLAQWSLETTIGNLGQEVHQHSNPFSNLAERGLLRGQINALKAIFPQFDHHKTTLPRGSLNLKDGYWLLRASVRHAVLKSIIGGMYPLLDICAFLLN</sequence>
<keyword evidence="2" id="KW-1185">Reference proteome</keyword>
<evidence type="ECO:0000313" key="2">
    <source>
        <dbReference type="Proteomes" id="UP000054549"/>
    </source>
</evidence>
<dbReference type="InParanoid" id="A0A0C2WDW4"/>
<dbReference type="PANTHER" id="PTHR46579">
    <property type="entry name" value="F5/8 TYPE C DOMAIN-CONTAINING PROTEIN-RELATED"/>
    <property type="match status" value="1"/>
</dbReference>
<dbReference type="AlphaFoldDB" id="A0A0C2WDW4"/>
<dbReference type="EMBL" id="KN818857">
    <property type="protein sequence ID" value="KIL54253.1"/>
    <property type="molecule type" value="Genomic_DNA"/>
</dbReference>
<dbReference type="Proteomes" id="UP000054549">
    <property type="component" value="Unassembled WGS sequence"/>
</dbReference>
<dbReference type="OrthoDB" id="2669721at2759"/>
<accession>A0A0C2WDW4</accession>
<evidence type="ECO:0000313" key="1">
    <source>
        <dbReference type="EMBL" id="KIL54253.1"/>
    </source>
</evidence>